<dbReference type="RefSeq" id="WP_159525477.1">
    <property type="nucleotide sequence ID" value="NZ_WUUU01000020.1"/>
</dbReference>
<sequence length="226" mass="25348">MFRAKLYVDLECDCVLSEVTSRWDTTFTVAKEEVIDDEYIRFIVDAGDRVADFEAAFEAADEVTELERVDGTRLVLTKRSCGALPIIRRNHGMLHGWDKVNGNQRVFEVVVFRREDLRGIIEDLREIGSVELGQLTPYERPDSLISDRQAEVLEAALAAGYFEWPRETDADTLAEEVGISRATLLEHLRKAERALLEDSLSKTGRSNGTTPNERGFLLGAAAEGGR</sequence>
<dbReference type="PANTHER" id="PTHR34236">
    <property type="entry name" value="DIMETHYL SULFOXIDE REDUCTASE TRANSCRIPTIONAL ACTIVATOR"/>
    <property type="match status" value="1"/>
</dbReference>
<evidence type="ECO:0000313" key="5">
    <source>
        <dbReference type="EMBL" id="MXR19909.1"/>
    </source>
</evidence>
<proteinExistence type="predicted"/>
<keyword evidence="1" id="KW-0805">Transcription regulation</keyword>
<dbReference type="EMBL" id="WUUU01000020">
    <property type="protein sequence ID" value="MXR19909.1"/>
    <property type="molecule type" value="Genomic_DNA"/>
</dbReference>
<feature type="region of interest" description="Disordered" evidence="3">
    <location>
        <begin position="200"/>
        <end position="226"/>
    </location>
</feature>
<keyword evidence="2" id="KW-0804">Transcription</keyword>
<keyword evidence="6" id="KW-1185">Reference proteome</keyword>
<dbReference type="AlphaFoldDB" id="A0A6B0SQM9"/>
<evidence type="ECO:0000256" key="1">
    <source>
        <dbReference type="ARBA" id="ARBA00023015"/>
    </source>
</evidence>
<evidence type="ECO:0000256" key="3">
    <source>
        <dbReference type="SAM" id="MobiDB-lite"/>
    </source>
</evidence>
<dbReference type="PANTHER" id="PTHR34236:SF1">
    <property type="entry name" value="DIMETHYL SULFOXIDE REDUCTASE TRANSCRIPTIONAL ACTIVATOR"/>
    <property type="match status" value="1"/>
</dbReference>
<name>A0A6B0SQM9_9EURY</name>
<evidence type="ECO:0000259" key="4">
    <source>
        <dbReference type="Pfam" id="PF04967"/>
    </source>
</evidence>
<protein>
    <submittedName>
        <fullName evidence="5">Helix-turn-helix domain-containing protein</fullName>
    </submittedName>
</protein>
<feature type="compositionally biased region" description="Polar residues" evidence="3">
    <location>
        <begin position="201"/>
        <end position="212"/>
    </location>
</feature>
<gene>
    <name evidence="5" type="ORF">GRX66_04585</name>
</gene>
<dbReference type="Proteomes" id="UP000471521">
    <property type="component" value="Unassembled WGS sequence"/>
</dbReference>
<feature type="domain" description="HTH bat-type" evidence="4">
    <location>
        <begin position="146"/>
        <end position="196"/>
    </location>
</feature>
<dbReference type="InterPro" id="IPR007050">
    <property type="entry name" value="HTH_bacterioopsin"/>
</dbReference>
<dbReference type="OrthoDB" id="27447at2157"/>
<accession>A0A6B0SQM9</accession>
<reference evidence="5 6" key="1">
    <citation type="submission" date="2019-12" db="EMBL/GenBank/DDBJ databases">
        <title>Isolation and characterization of three novel carbon monoxide-oxidizing members of Halobacteria from salione crusts and soils.</title>
        <authorList>
            <person name="Myers M.R."/>
            <person name="King G.M."/>
        </authorList>
    </citation>
    <scope>NUCLEOTIDE SEQUENCE [LARGE SCALE GENOMIC DNA]</scope>
    <source>
        <strain evidence="5 6">PCN9</strain>
    </source>
</reference>
<evidence type="ECO:0000313" key="6">
    <source>
        <dbReference type="Proteomes" id="UP000471521"/>
    </source>
</evidence>
<comment type="caution">
    <text evidence="5">The sequence shown here is derived from an EMBL/GenBank/DDBJ whole genome shotgun (WGS) entry which is preliminary data.</text>
</comment>
<organism evidence="5 6">
    <name type="scientific">Halobacterium bonnevillei</name>
    <dbReference type="NCBI Taxonomy" id="2692200"/>
    <lineage>
        <taxon>Archaea</taxon>
        <taxon>Methanobacteriati</taxon>
        <taxon>Methanobacteriota</taxon>
        <taxon>Stenosarchaea group</taxon>
        <taxon>Halobacteria</taxon>
        <taxon>Halobacteriales</taxon>
        <taxon>Halobacteriaceae</taxon>
        <taxon>Halobacterium</taxon>
    </lineage>
</organism>
<dbReference type="Pfam" id="PF04967">
    <property type="entry name" value="HTH_10"/>
    <property type="match status" value="1"/>
</dbReference>
<evidence type="ECO:0000256" key="2">
    <source>
        <dbReference type="ARBA" id="ARBA00023163"/>
    </source>
</evidence>